<dbReference type="PANTHER" id="PTHR42852">
    <property type="entry name" value="THIOL:DISULFIDE INTERCHANGE PROTEIN DSBE"/>
    <property type="match status" value="1"/>
</dbReference>
<dbReference type="GO" id="GO:0016209">
    <property type="term" value="F:antioxidant activity"/>
    <property type="evidence" value="ECO:0007669"/>
    <property type="project" value="InterPro"/>
</dbReference>
<dbReference type="InterPro" id="IPR036249">
    <property type="entry name" value="Thioredoxin-like_sf"/>
</dbReference>
<keyword evidence="4" id="KW-0676">Redox-active center</keyword>
<evidence type="ECO:0000256" key="4">
    <source>
        <dbReference type="ARBA" id="ARBA00023284"/>
    </source>
</evidence>
<keyword evidence="2" id="KW-0201">Cytochrome c-type biogenesis</keyword>
<dbReference type="SUPFAM" id="SSF52833">
    <property type="entry name" value="Thioredoxin-like"/>
    <property type="match status" value="1"/>
</dbReference>
<dbReference type="PANTHER" id="PTHR42852:SF6">
    <property type="entry name" value="THIOL:DISULFIDE INTERCHANGE PROTEIN DSBE"/>
    <property type="match status" value="1"/>
</dbReference>
<dbReference type="GO" id="GO:0030313">
    <property type="term" value="C:cell envelope"/>
    <property type="evidence" value="ECO:0007669"/>
    <property type="project" value="UniProtKB-SubCell"/>
</dbReference>
<dbReference type="EMBL" id="CAFBMC010000002">
    <property type="protein sequence ID" value="CAB4887681.1"/>
    <property type="molecule type" value="Genomic_DNA"/>
</dbReference>
<dbReference type="Gene3D" id="3.40.30.10">
    <property type="entry name" value="Glutaredoxin"/>
    <property type="match status" value="1"/>
</dbReference>
<dbReference type="GO" id="GO:0016491">
    <property type="term" value="F:oxidoreductase activity"/>
    <property type="evidence" value="ECO:0007669"/>
    <property type="project" value="InterPro"/>
</dbReference>
<proteinExistence type="predicted"/>
<dbReference type="AlphaFoldDB" id="A0A6J7SET5"/>
<dbReference type="PROSITE" id="PS00194">
    <property type="entry name" value="THIOREDOXIN_1"/>
    <property type="match status" value="1"/>
</dbReference>
<dbReference type="EMBL" id="CAFBPZ010000069">
    <property type="protein sequence ID" value="CAB5039844.1"/>
    <property type="molecule type" value="Genomic_DNA"/>
</dbReference>
<evidence type="ECO:0000313" key="7">
    <source>
        <dbReference type="EMBL" id="CAB5039844.1"/>
    </source>
</evidence>
<evidence type="ECO:0000256" key="1">
    <source>
        <dbReference type="ARBA" id="ARBA00004196"/>
    </source>
</evidence>
<dbReference type="CDD" id="cd02966">
    <property type="entry name" value="TlpA_like_family"/>
    <property type="match status" value="1"/>
</dbReference>
<evidence type="ECO:0000259" key="5">
    <source>
        <dbReference type="PROSITE" id="PS51352"/>
    </source>
</evidence>
<keyword evidence="3" id="KW-1015">Disulfide bond</keyword>
<feature type="domain" description="Thioredoxin" evidence="5">
    <location>
        <begin position="52"/>
        <end position="194"/>
    </location>
</feature>
<comment type="subcellular location">
    <subcellularLocation>
        <location evidence="1">Cell envelope</location>
    </subcellularLocation>
</comment>
<dbReference type="PROSITE" id="PS51257">
    <property type="entry name" value="PROKAR_LIPOPROTEIN"/>
    <property type="match status" value="1"/>
</dbReference>
<dbReference type="Pfam" id="PF00578">
    <property type="entry name" value="AhpC-TSA"/>
    <property type="match status" value="1"/>
</dbReference>
<dbReference type="InterPro" id="IPR000866">
    <property type="entry name" value="AhpC/TSA"/>
</dbReference>
<name>A0A6J7SET5_9ZZZZ</name>
<gene>
    <name evidence="6" type="ORF">UFOPK3495_00063</name>
    <name evidence="7" type="ORF">UFOPK4237_01051</name>
</gene>
<evidence type="ECO:0000313" key="6">
    <source>
        <dbReference type="EMBL" id="CAB4887681.1"/>
    </source>
</evidence>
<protein>
    <submittedName>
        <fullName evidence="7">Unannotated protein</fullName>
    </submittedName>
</protein>
<dbReference type="GO" id="GO:0017004">
    <property type="term" value="P:cytochrome complex assembly"/>
    <property type="evidence" value="ECO:0007669"/>
    <property type="project" value="UniProtKB-KW"/>
</dbReference>
<organism evidence="7">
    <name type="scientific">freshwater metagenome</name>
    <dbReference type="NCBI Taxonomy" id="449393"/>
    <lineage>
        <taxon>unclassified sequences</taxon>
        <taxon>metagenomes</taxon>
        <taxon>ecological metagenomes</taxon>
    </lineage>
</organism>
<accession>A0A6J7SET5</accession>
<dbReference type="PROSITE" id="PS51352">
    <property type="entry name" value="THIOREDOXIN_2"/>
    <property type="match status" value="1"/>
</dbReference>
<sequence length="197" mass="20941">MRNTKIRVAAGVALAAITAFTVSGCAETSSTASAGSETNFVAGDGSIEVVAMDKRLPAPDFTLKTLAGTDFTLSKQLGKVVVMNVWASWCAPCRAEAPALQDVWEKSNQNKVQFVGLDTRDSDTAARNFVERYGITYPQAIDTEAQVQLLFRDTLPAQAIPSTLIVDAKGNVAARILGSTTQAALRNVIDDVQKSTS</sequence>
<dbReference type="InterPro" id="IPR013766">
    <property type="entry name" value="Thioredoxin_domain"/>
</dbReference>
<evidence type="ECO:0000256" key="3">
    <source>
        <dbReference type="ARBA" id="ARBA00023157"/>
    </source>
</evidence>
<reference evidence="7" key="1">
    <citation type="submission" date="2020-05" db="EMBL/GenBank/DDBJ databases">
        <authorList>
            <person name="Chiriac C."/>
            <person name="Salcher M."/>
            <person name="Ghai R."/>
            <person name="Kavagutti S V."/>
        </authorList>
    </citation>
    <scope>NUCLEOTIDE SEQUENCE</scope>
</reference>
<dbReference type="InterPro" id="IPR050553">
    <property type="entry name" value="Thioredoxin_ResA/DsbE_sf"/>
</dbReference>
<dbReference type="InterPro" id="IPR017937">
    <property type="entry name" value="Thioredoxin_CS"/>
</dbReference>
<evidence type="ECO:0000256" key="2">
    <source>
        <dbReference type="ARBA" id="ARBA00022748"/>
    </source>
</evidence>